<accession>A0A4P7LLV4</accession>
<keyword evidence="2" id="KW-0472">Membrane</keyword>
<feature type="region of interest" description="Disordered" evidence="1">
    <location>
        <begin position="67"/>
        <end position="86"/>
    </location>
</feature>
<dbReference type="Pfam" id="PF11666">
    <property type="entry name" value="DUF2933"/>
    <property type="match status" value="1"/>
</dbReference>
<name>A0A4P7LLV4_9BURK</name>
<dbReference type="OrthoDB" id="5298481at2"/>
<dbReference type="AlphaFoldDB" id="A0A4P7LLV4"/>
<evidence type="ECO:0000256" key="2">
    <source>
        <dbReference type="SAM" id="Phobius"/>
    </source>
</evidence>
<geneLocation type="plasmid" evidence="3">
    <name>unnamed1</name>
</geneLocation>
<evidence type="ECO:0000256" key="1">
    <source>
        <dbReference type="SAM" id="MobiDB-lite"/>
    </source>
</evidence>
<dbReference type="Proteomes" id="UP000295294">
    <property type="component" value="Plasmid unnamed1"/>
</dbReference>
<dbReference type="RefSeq" id="WP_135706995.1">
    <property type="nucleotide sequence ID" value="NZ_CP038636.1"/>
</dbReference>
<evidence type="ECO:0000313" key="3">
    <source>
        <dbReference type="EMBL" id="QBY55799.1"/>
    </source>
</evidence>
<protein>
    <submittedName>
        <fullName evidence="3">DUF2933 domain-containing protein</fullName>
    </submittedName>
</protein>
<reference evidence="3 4" key="1">
    <citation type="submission" date="2019-03" db="EMBL/GenBank/DDBJ databases">
        <title>Efficiently degradation of phenoxyalkanoic acid herbicides by Cupriavidus oxalaticus strain X32.</title>
        <authorList>
            <person name="Sheng X."/>
        </authorList>
    </citation>
    <scope>NUCLEOTIDE SEQUENCE [LARGE SCALE GENOMIC DNA]</scope>
    <source>
        <strain evidence="3 4">X32</strain>
        <plasmid evidence="3 4">unnamed1</plasmid>
    </source>
</reference>
<sequence>MNHDHRSHEHPEDPERKISRSKLVTIGFLLVIGYFLWTEHRAHVIQFLPFLLLAACPLMHLFMHHGHGHGHGGHEDSSDTGKKGER</sequence>
<keyword evidence="3" id="KW-0614">Plasmid</keyword>
<dbReference type="EMBL" id="CP038636">
    <property type="protein sequence ID" value="QBY55799.1"/>
    <property type="molecule type" value="Genomic_DNA"/>
</dbReference>
<dbReference type="InterPro" id="IPR021682">
    <property type="entry name" value="DUF2933"/>
</dbReference>
<dbReference type="KEGG" id="cox:E0W60_33095"/>
<evidence type="ECO:0000313" key="4">
    <source>
        <dbReference type="Proteomes" id="UP000295294"/>
    </source>
</evidence>
<keyword evidence="2" id="KW-1133">Transmembrane helix</keyword>
<organism evidence="3 4">
    <name type="scientific">Cupriavidus oxalaticus</name>
    <dbReference type="NCBI Taxonomy" id="96344"/>
    <lineage>
        <taxon>Bacteria</taxon>
        <taxon>Pseudomonadati</taxon>
        <taxon>Pseudomonadota</taxon>
        <taxon>Betaproteobacteria</taxon>
        <taxon>Burkholderiales</taxon>
        <taxon>Burkholderiaceae</taxon>
        <taxon>Cupriavidus</taxon>
    </lineage>
</organism>
<gene>
    <name evidence="3" type="ORF">E0W60_33095</name>
</gene>
<feature type="transmembrane region" description="Helical" evidence="2">
    <location>
        <begin position="21"/>
        <end position="37"/>
    </location>
</feature>
<feature type="compositionally biased region" description="Basic and acidic residues" evidence="1">
    <location>
        <begin position="72"/>
        <end position="86"/>
    </location>
</feature>
<keyword evidence="2" id="KW-0812">Transmembrane</keyword>
<feature type="transmembrane region" description="Helical" evidence="2">
    <location>
        <begin position="43"/>
        <end position="62"/>
    </location>
</feature>
<proteinExistence type="predicted"/>